<gene>
    <name evidence="4" type="ORF">LUZ61_017948</name>
</gene>
<dbReference type="EMBL" id="JAMRDG010000002">
    <property type="protein sequence ID" value="KAJ3688784.1"/>
    <property type="molecule type" value="Genomic_DNA"/>
</dbReference>
<name>A0AAD5Z8L0_9POAL</name>
<dbReference type="GO" id="GO:0072542">
    <property type="term" value="F:protein phosphatase activator activity"/>
    <property type="evidence" value="ECO:0007669"/>
    <property type="project" value="TreeGrafter"/>
</dbReference>
<dbReference type="GO" id="GO:0005654">
    <property type="term" value="C:nucleoplasm"/>
    <property type="evidence" value="ECO:0007669"/>
    <property type="project" value="TreeGrafter"/>
</dbReference>
<comment type="subcellular location">
    <subcellularLocation>
        <location evidence="1">Nucleus</location>
    </subcellularLocation>
</comment>
<comment type="caution">
    <text evidence="4">The sequence shown here is derived from an EMBL/GenBank/DDBJ whole genome shotgun (WGS) entry which is preliminary data.</text>
</comment>
<evidence type="ECO:0000313" key="5">
    <source>
        <dbReference type="Proteomes" id="UP001210211"/>
    </source>
</evidence>
<evidence type="ECO:0000313" key="4">
    <source>
        <dbReference type="EMBL" id="KAJ3688784.1"/>
    </source>
</evidence>
<reference evidence="4 5" key="1">
    <citation type="journal article" date="2022" name="Cell">
        <title>Repeat-based holocentromeres influence genome architecture and karyotype evolution.</title>
        <authorList>
            <person name="Hofstatter P.G."/>
            <person name="Thangavel G."/>
            <person name="Lux T."/>
            <person name="Neumann P."/>
            <person name="Vondrak T."/>
            <person name="Novak P."/>
            <person name="Zhang M."/>
            <person name="Costa L."/>
            <person name="Castellani M."/>
            <person name="Scott A."/>
            <person name="Toegelov H."/>
            <person name="Fuchs J."/>
            <person name="Mata-Sucre Y."/>
            <person name="Dias Y."/>
            <person name="Vanzela A.L.L."/>
            <person name="Huettel B."/>
            <person name="Almeida C.C.S."/>
            <person name="Simkova H."/>
            <person name="Souza G."/>
            <person name="Pedrosa-Harand A."/>
            <person name="Macas J."/>
            <person name="Mayer K.F.X."/>
            <person name="Houben A."/>
            <person name="Marques A."/>
        </authorList>
    </citation>
    <scope>NUCLEOTIDE SEQUENCE [LARGE SCALE GENOMIC DNA]</scope>
    <source>
        <strain evidence="4">RhyTen1mFocal</strain>
    </source>
</reference>
<protein>
    <recommendedName>
        <fullName evidence="3">Serine/threonine-protein phosphatase 4 regulatory subunit 3-like central domain-containing protein</fullName>
    </recommendedName>
</protein>
<evidence type="ECO:0000259" key="3">
    <source>
        <dbReference type="Pfam" id="PF04802"/>
    </source>
</evidence>
<evidence type="ECO:0000256" key="2">
    <source>
        <dbReference type="ARBA" id="ARBA00023242"/>
    </source>
</evidence>
<dbReference type="InterPro" id="IPR006887">
    <property type="entry name" value="P4R3-like_central_dom"/>
</dbReference>
<accession>A0AAD5Z8L0</accession>
<dbReference type="PANTHER" id="PTHR23318">
    <property type="entry name" value="ATP SYNTHASE GAMMA-RELATED"/>
    <property type="match status" value="1"/>
</dbReference>
<feature type="domain" description="Serine/threonine-protein phosphatase 4 regulatory subunit 3-like central" evidence="3">
    <location>
        <begin position="386"/>
        <end position="475"/>
    </location>
</feature>
<dbReference type="AlphaFoldDB" id="A0AAD5Z8L0"/>
<dbReference type="GO" id="GO:0030289">
    <property type="term" value="C:protein phosphatase 4 complex"/>
    <property type="evidence" value="ECO:0007669"/>
    <property type="project" value="TreeGrafter"/>
</dbReference>
<keyword evidence="5" id="KW-1185">Reference proteome</keyword>
<keyword evidence="2" id="KW-0539">Nucleus</keyword>
<dbReference type="Proteomes" id="UP001210211">
    <property type="component" value="Unassembled WGS sequence"/>
</dbReference>
<feature type="domain" description="Serine/threonine-protein phosphatase 4 regulatory subunit 3-like central" evidence="3">
    <location>
        <begin position="171"/>
        <end position="383"/>
    </location>
</feature>
<dbReference type="InterPro" id="IPR051137">
    <property type="entry name" value="PP4R3-like"/>
</dbReference>
<dbReference type="PANTHER" id="PTHR23318:SF0">
    <property type="entry name" value="SERINE_THREONINE-PROTEIN PHOSPHATASE 4 REGULATORY SUBUNIT 3"/>
    <property type="match status" value="1"/>
</dbReference>
<sequence>MNLFALSLIELEDLQVSLVAKSNFRYFKSIVEAKLSRKKPGHDHFIELGFVLVTIEHRKATKELGLLMFNGHFNEHIFLAFLPDNTYKRRSGITIEWWQSTCRADCLLIFKDEISCSYIWCIIGRMQRDWHVNNHKGSLNSGSSNLRKLPPVDLSNLPLILKTILECNFSDQIRIADLIAQNNEFFPELLGLFRICEDSKNIGGLHMIYGLVRGIILLSNRLVFDQMFSDRFLMDVVGALEYDPEEPEAQNHRTLLKNAIKEHVIFKEALPVKDNSVFTKLFQSFGAGYIKDVILPRTLDEVTIASLNLYIHANDAVVLSLLKADSCFIQKLLAKLKSDGTSPDSKKDLVLFFCELWSVNQSAESIKLSEFWWDLVDGETYNITVTVMRAIISQNDEHCLRAVAKKNLLGLIIEIFCEIGNMFNVFHGGVLEILEYIAEDNVRVLVIYLWETFSEKLEKFEDFKCIQSLKIKYKQCLEDSEHKTENNAKGAASNIEEDEGPNKVPTDCSFNEDSWTSLFHSFFRKFICEKEKVD</sequence>
<organism evidence="4 5">
    <name type="scientific">Rhynchospora tenuis</name>
    <dbReference type="NCBI Taxonomy" id="198213"/>
    <lineage>
        <taxon>Eukaryota</taxon>
        <taxon>Viridiplantae</taxon>
        <taxon>Streptophyta</taxon>
        <taxon>Embryophyta</taxon>
        <taxon>Tracheophyta</taxon>
        <taxon>Spermatophyta</taxon>
        <taxon>Magnoliopsida</taxon>
        <taxon>Liliopsida</taxon>
        <taxon>Poales</taxon>
        <taxon>Cyperaceae</taxon>
        <taxon>Cyperoideae</taxon>
        <taxon>Rhynchosporeae</taxon>
        <taxon>Rhynchospora</taxon>
    </lineage>
</organism>
<evidence type="ECO:0000256" key="1">
    <source>
        <dbReference type="ARBA" id="ARBA00004123"/>
    </source>
</evidence>
<dbReference type="Pfam" id="PF04802">
    <property type="entry name" value="PP4R3"/>
    <property type="match status" value="2"/>
</dbReference>
<proteinExistence type="predicted"/>